<dbReference type="EMBL" id="LBVC01000071">
    <property type="protein sequence ID" value="KKQ76454.1"/>
    <property type="molecule type" value="Genomic_DNA"/>
</dbReference>
<comment type="caution">
    <text evidence="1">The sequence shown here is derived from an EMBL/GenBank/DDBJ whole genome shotgun (WGS) entry which is preliminary data.</text>
</comment>
<gene>
    <name evidence="1" type="ORF">US99_C0071G0008</name>
</gene>
<name>A0A0G0MRZ0_9BACT</name>
<reference evidence="1 2" key="1">
    <citation type="journal article" date="2015" name="Nature">
        <title>rRNA introns, odd ribosomes, and small enigmatic genomes across a large radiation of phyla.</title>
        <authorList>
            <person name="Brown C.T."/>
            <person name="Hug L.A."/>
            <person name="Thomas B.C."/>
            <person name="Sharon I."/>
            <person name="Castelle C.J."/>
            <person name="Singh A."/>
            <person name="Wilkins M.J."/>
            <person name="Williams K.H."/>
            <person name="Banfield J.F."/>
        </authorList>
    </citation>
    <scope>NUCLEOTIDE SEQUENCE [LARGE SCALE GENOMIC DNA]</scope>
</reference>
<dbReference type="Proteomes" id="UP000034324">
    <property type="component" value="Unassembled WGS sequence"/>
</dbReference>
<organism evidence="1 2">
    <name type="scientific">Candidatus Daviesbacteria bacterium GW2011_GWF2_38_6</name>
    <dbReference type="NCBI Taxonomy" id="1618432"/>
    <lineage>
        <taxon>Bacteria</taxon>
        <taxon>Candidatus Daviesiibacteriota</taxon>
    </lineage>
</organism>
<evidence type="ECO:0000313" key="1">
    <source>
        <dbReference type="EMBL" id="KKQ76454.1"/>
    </source>
</evidence>
<accession>A0A0G0MRZ0</accession>
<evidence type="ECO:0000313" key="2">
    <source>
        <dbReference type="Proteomes" id="UP000034324"/>
    </source>
</evidence>
<sequence length="90" mass="9747">MNNQSGQPEKGSTRLISPGSAIIDFQHPRLKPTISSHLESKAINLVAEGHHPANIIEGLFTSDPDTDTQARGLSREEILDIALHRAKKAA</sequence>
<dbReference type="AlphaFoldDB" id="A0A0G0MRZ0"/>
<proteinExistence type="predicted"/>
<protein>
    <submittedName>
        <fullName evidence="1">Uncharacterized protein</fullName>
    </submittedName>
</protein>